<dbReference type="PANTHER" id="PTHR11669">
    <property type="entry name" value="REPLICATION FACTOR C / DNA POLYMERASE III GAMMA-TAU SUBUNIT"/>
    <property type="match status" value="1"/>
</dbReference>
<keyword evidence="9 11" id="KW-0239">DNA-directed DNA polymerase</keyword>
<dbReference type="GO" id="GO:0005524">
    <property type="term" value="F:ATP binding"/>
    <property type="evidence" value="ECO:0007669"/>
    <property type="project" value="UniProtKB-KW"/>
</dbReference>
<dbReference type="GO" id="GO:0006261">
    <property type="term" value="P:DNA-templated DNA replication"/>
    <property type="evidence" value="ECO:0007669"/>
    <property type="project" value="TreeGrafter"/>
</dbReference>
<dbReference type="Pfam" id="PF13177">
    <property type="entry name" value="DNA_pol3_delta2"/>
    <property type="match status" value="1"/>
</dbReference>
<keyword evidence="3 11" id="KW-0548">Nucleotidyltransferase</keyword>
<dbReference type="Gene3D" id="3.40.50.300">
    <property type="entry name" value="P-loop containing nucleotide triphosphate hydrolases"/>
    <property type="match status" value="1"/>
</dbReference>
<sequence>MTSAATSTDPATTGDATAATGPGDRATTNLALYRKYRSSTFAEVIGQEHVTEPLRAALAAGRINHAYLFSGPRGCGKTSSARILARSLNCAQGPTPEPCGVCDSCRELAPNGPGSIDVIEIDAASHNGVEDARELRERAFFAPVRDRYKVYIVDEAHMVTTAAFNALLKLVEEPPDFLVFVFATTEPDKVLTTIRSRTHHYPFRLIPPAALRAHLEQITRAEGIGVEPAVLPLVVRAGGGSARDSLSILDQLLAGAGAEGVTYTRAVALLGVTDGALLDDMVDALAAGDAAAVYETVDRVVEAGHDPRRFSVDLLDRLRDLILLDAVPDAGERGLVDVPDDQLAHMSDQALRLGGAALTRFAEIVHTSLVETRGTTSPRLALELLCARMMLPDAASDSAALLQRLEALERRMTAGAAVPAGARQPAPQRLAAPVQPAERPDTPRTPPPAPEPSRDPDARRAHAQQPTASVRPEVEERPAATVEAAPSSPPSSSSSQPAADGSAATGADTGADADTGAAAGGAAAAPGALDSHALRQLWPEVLEVVKQTSRRTRALLDNAQIIDVQGEQLTLSAPTALAKMIAEDSNTAVLRDALVTVVGGSWRIGVDGAKPAAAAPSNPARSAPEPDPRDEDPGPDEPGRPVAADPETEAMRLLRSELGARRLDNPQ</sequence>
<evidence type="ECO:0000256" key="3">
    <source>
        <dbReference type="ARBA" id="ARBA00022695"/>
    </source>
</evidence>
<dbReference type="FunFam" id="3.40.50.300:FF:000014">
    <property type="entry name" value="DNA polymerase III subunit gamma/tau"/>
    <property type="match status" value="1"/>
</dbReference>
<feature type="domain" description="AAA+ ATPase" evidence="13">
    <location>
        <begin position="63"/>
        <end position="207"/>
    </location>
</feature>
<evidence type="ECO:0000256" key="12">
    <source>
        <dbReference type="SAM" id="MobiDB-lite"/>
    </source>
</evidence>
<dbReference type="GO" id="GO:0046872">
    <property type="term" value="F:metal ion binding"/>
    <property type="evidence" value="ECO:0007669"/>
    <property type="project" value="UniProtKB-KW"/>
</dbReference>
<dbReference type="InterPro" id="IPR022754">
    <property type="entry name" value="DNA_pol_III_gamma-3"/>
</dbReference>
<accession>A0A1M5H692</accession>
<name>A0A1M5H692_9ACTN</name>
<evidence type="ECO:0000256" key="10">
    <source>
        <dbReference type="ARBA" id="ARBA00049244"/>
    </source>
</evidence>
<dbReference type="InterPro" id="IPR027417">
    <property type="entry name" value="P-loop_NTPase"/>
</dbReference>
<evidence type="ECO:0000256" key="1">
    <source>
        <dbReference type="ARBA" id="ARBA00006360"/>
    </source>
</evidence>
<dbReference type="PANTHER" id="PTHR11669:SF0">
    <property type="entry name" value="PROTEIN STICHEL-LIKE 2"/>
    <property type="match status" value="1"/>
</dbReference>
<organism evidence="14 15">
    <name type="scientific">Jatrophihabitans endophyticus</name>
    <dbReference type="NCBI Taxonomy" id="1206085"/>
    <lineage>
        <taxon>Bacteria</taxon>
        <taxon>Bacillati</taxon>
        <taxon>Actinomycetota</taxon>
        <taxon>Actinomycetes</taxon>
        <taxon>Jatrophihabitantales</taxon>
        <taxon>Jatrophihabitantaceae</taxon>
        <taxon>Jatrophihabitans</taxon>
    </lineage>
</organism>
<proteinExistence type="inferred from homology"/>
<dbReference type="SUPFAM" id="SSF48019">
    <property type="entry name" value="post-AAA+ oligomerization domain-like"/>
    <property type="match status" value="1"/>
</dbReference>
<dbReference type="EC" id="2.7.7.7" evidence="11"/>
<dbReference type="RefSeq" id="WP_084180809.1">
    <property type="nucleotide sequence ID" value="NZ_FQVU01000002.1"/>
</dbReference>
<keyword evidence="7" id="KW-0862">Zinc</keyword>
<dbReference type="GO" id="GO:0003677">
    <property type="term" value="F:DNA binding"/>
    <property type="evidence" value="ECO:0007669"/>
    <property type="project" value="InterPro"/>
</dbReference>
<dbReference type="Pfam" id="PF12169">
    <property type="entry name" value="DNA_pol3_gamma3"/>
    <property type="match status" value="1"/>
</dbReference>
<keyword evidence="15" id="KW-1185">Reference proteome</keyword>
<dbReference type="OrthoDB" id="9810148at2"/>
<dbReference type="NCBIfam" id="TIGR02397">
    <property type="entry name" value="dnaX_nterm"/>
    <property type="match status" value="1"/>
</dbReference>
<feature type="region of interest" description="Disordered" evidence="12">
    <location>
        <begin position="416"/>
        <end position="523"/>
    </location>
</feature>
<feature type="compositionally biased region" description="Low complexity" evidence="12">
    <location>
        <begin position="609"/>
        <end position="623"/>
    </location>
</feature>
<protein>
    <recommendedName>
        <fullName evidence="11">DNA polymerase III subunit gamma/tau</fullName>
        <ecNumber evidence="11">2.7.7.7</ecNumber>
    </recommendedName>
</protein>
<dbReference type="CDD" id="cd00009">
    <property type="entry name" value="AAA"/>
    <property type="match status" value="1"/>
</dbReference>
<dbReference type="CDD" id="cd18137">
    <property type="entry name" value="HLD_clamp_pol_III_gamma_tau"/>
    <property type="match status" value="1"/>
</dbReference>
<evidence type="ECO:0000256" key="7">
    <source>
        <dbReference type="ARBA" id="ARBA00022833"/>
    </source>
</evidence>
<dbReference type="InterPro" id="IPR012763">
    <property type="entry name" value="DNA_pol_III_sug/sutau_N"/>
</dbReference>
<evidence type="ECO:0000313" key="15">
    <source>
        <dbReference type="Proteomes" id="UP000186132"/>
    </source>
</evidence>
<keyword evidence="8 11" id="KW-0067">ATP-binding</keyword>
<dbReference type="Proteomes" id="UP000186132">
    <property type="component" value="Unassembled WGS sequence"/>
</dbReference>
<dbReference type="InterPro" id="IPR008921">
    <property type="entry name" value="DNA_pol3_clamp-load_cplx_C"/>
</dbReference>
<keyword evidence="4 11" id="KW-0235">DNA replication</keyword>
<evidence type="ECO:0000256" key="5">
    <source>
        <dbReference type="ARBA" id="ARBA00022723"/>
    </source>
</evidence>
<dbReference type="STRING" id="1206085.SAMN05443575_1411"/>
<evidence type="ECO:0000256" key="6">
    <source>
        <dbReference type="ARBA" id="ARBA00022741"/>
    </source>
</evidence>
<evidence type="ECO:0000256" key="4">
    <source>
        <dbReference type="ARBA" id="ARBA00022705"/>
    </source>
</evidence>
<dbReference type="NCBIfam" id="NF005846">
    <property type="entry name" value="PRK07764.1-6"/>
    <property type="match status" value="1"/>
</dbReference>
<comment type="catalytic activity">
    <reaction evidence="10 11">
        <text>DNA(n) + a 2'-deoxyribonucleoside 5'-triphosphate = DNA(n+1) + diphosphate</text>
        <dbReference type="Rhea" id="RHEA:22508"/>
        <dbReference type="Rhea" id="RHEA-COMP:17339"/>
        <dbReference type="Rhea" id="RHEA-COMP:17340"/>
        <dbReference type="ChEBI" id="CHEBI:33019"/>
        <dbReference type="ChEBI" id="CHEBI:61560"/>
        <dbReference type="ChEBI" id="CHEBI:173112"/>
        <dbReference type="EC" id="2.7.7.7"/>
    </reaction>
</comment>
<dbReference type="InterPro" id="IPR003593">
    <property type="entry name" value="AAA+_ATPase"/>
</dbReference>
<dbReference type="Gene3D" id="1.10.8.60">
    <property type="match status" value="1"/>
</dbReference>
<gene>
    <name evidence="11" type="primary">dnaX</name>
    <name evidence="14" type="ORF">SAMN05443575_1411</name>
</gene>
<keyword evidence="2 11" id="KW-0808">Transferase</keyword>
<comment type="function">
    <text evidence="11">DNA polymerase III is a complex, multichain enzyme responsible for most of the replicative synthesis in bacteria. This DNA polymerase also exhibits 3' to 5' exonuclease activity.</text>
</comment>
<keyword evidence="6 11" id="KW-0547">Nucleotide-binding</keyword>
<keyword evidence="5" id="KW-0479">Metal-binding</keyword>
<dbReference type="AlphaFoldDB" id="A0A1M5H692"/>
<feature type="region of interest" description="Disordered" evidence="12">
    <location>
        <begin position="607"/>
        <end position="648"/>
    </location>
</feature>
<evidence type="ECO:0000256" key="8">
    <source>
        <dbReference type="ARBA" id="ARBA00022840"/>
    </source>
</evidence>
<dbReference type="SUPFAM" id="SSF52540">
    <property type="entry name" value="P-loop containing nucleoside triphosphate hydrolases"/>
    <property type="match status" value="1"/>
</dbReference>
<evidence type="ECO:0000313" key="14">
    <source>
        <dbReference type="EMBL" id="SHG11520.1"/>
    </source>
</evidence>
<feature type="compositionally biased region" description="Low complexity" evidence="12">
    <location>
        <begin position="416"/>
        <end position="437"/>
    </location>
</feature>
<dbReference type="InterPro" id="IPR050238">
    <property type="entry name" value="DNA_Rep/Repair_Clamp_Loader"/>
</dbReference>
<comment type="subunit">
    <text evidence="11">DNA polymerase III contains a core (composed of alpha, epsilon and theta chains) that associates with a tau subunit. This core dimerizes to form the POLIII' complex. PolIII' associates with the gamma complex (composed of gamma, delta, delta', psi and chi chains) and with the beta chain to form the complete DNA polymerase III complex.</text>
</comment>
<feature type="compositionally biased region" description="Low complexity" evidence="12">
    <location>
        <begin position="479"/>
        <end position="523"/>
    </location>
</feature>
<evidence type="ECO:0000256" key="11">
    <source>
        <dbReference type="RuleBase" id="RU364063"/>
    </source>
</evidence>
<evidence type="ECO:0000256" key="9">
    <source>
        <dbReference type="ARBA" id="ARBA00022932"/>
    </source>
</evidence>
<dbReference type="GO" id="GO:0009360">
    <property type="term" value="C:DNA polymerase III complex"/>
    <property type="evidence" value="ECO:0007669"/>
    <property type="project" value="InterPro"/>
</dbReference>
<evidence type="ECO:0000259" key="13">
    <source>
        <dbReference type="SMART" id="SM00382"/>
    </source>
</evidence>
<dbReference type="EMBL" id="FQVU01000002">
    <property type="protein sequence ID" value="SHG11520.1"/>
    <property type="molecule type" value="Genomic_DNA"/>
</dbReference>
<dbReference type="GO" id="GO:0003887">
    <property type="term" value="F:DNA-directed DNA polymerase activity"/>
    <property type="evidence" value="ECO:0007669"/>
    <property type="project" value="UniProtKB-KW"/>
</dbReference>
<comment type="similarity">
    <text evidence="1 11">Belongs to the DnaX/STICHEL family.</text>
</comment>
<dbReference type="SMART" id="SM00382">
    <property type="entry name" value="AAA"/>
    <property type="match status" value="1"/>
</dbReference>
<reference evidence="14 15" key="1">
    <citation type="submission" date="2016-11" db="EMBL/GenBank/DDBJ databases">
        <authorList>
            <person name="Jaros S."/>
            <person name="Januszkiewicz K."/>
            <person name="Wedrychowicz H."/>
        </authorList>
    </citation>
    <scope>NUCLEOTIDE SEQUENCE [LARGE SCALE GENOMIC DNA]</scope>
    <source>
        <strain evidence="14 15">DSM 45627</strain>
    </source>
</reference>
<dbReference type="Pfam" id="PF22608">
    <property type="entry name" value="DNAX_ATPase_lid"/>
    <property type="match status" value="1"/>
</dbReference>
<dbReference type="Gene3D" id="1.20.272.10">
    <property type="match status" value="1"/>
</dbReference>
<evidence type="ECO:0000256" key="2">
    <source>
        <dbReference type="ARBA" id="ARBA00022679"/>
    </source>
</evidence>
<dbReference type="InterPro" id="IPR045085">
    <property type="entry name" value="HLD_clamp_pol_III_gamma_tau"/>
</dbReference>
<feature type="region of interest" description="Disordered" evidence="12">
    <location>
        <begin position="1"/>
        <end position="24"/>
    </location>
</feature>